<evidence type="ECO:0000313" key="2">
    <source>
        <dbReference type="EMBL" id="MDQ1102864.1"/>
    </source>
</evidence>
<protein>
    <submittedName>
        <fullName evidence="2">Uncharacterized protein</fullName>
    </submittedName>
</protein>
<gene>
    <name evidence="2" type="ORF">QE405_000148</name>
</gene>
<name>A0AAJ1X0Y8_9ACTN</name>
<accession>A0AAJ1X0Y8</accession>
<sequence length="391" mass="43073">MRRPALLIHLLKDPELEARASGVLVTSDASRVDGDGANGLWERLSSPRLLPTVLVDGSRHENAAAADYAAAESVGLAEVAHLNGGALAALAPQLAEIDARIPPGGAVLVWPDLTLRHKWWTSGNLHNLPGDLVRVVAPLSVRARGVNALARTAAAAERDERNRLFEERLHASETADMTATVATQAAQIQELTRQEAAWVEEIENLETQLEETQQLARQAEFWRYEAARLRDSTSNDDAEPAWSNLPRLTPSDITSLARDLERRTDRAISFTPRVARAWTRSRYPHVDAMESALVALAKAAEEYRASGAQTGGFPDDWFKTLHNLNMAGTDKGLRQTGEDTFTFEDTKYSREPHLKLDDVVSPNEVGRVYFALDSAQLRIIVDHVGLKLYGL</sequence>
<reference evidence="2" key="1">
    <citation type="submission" date="2023-07" db="EMBL/GenBank/DDBJ databases">
        <title>Functional and genomic diversity of the sorghum phyllosphere microbiome.</title>
        <authorList>
            <person name="Shade A."/>
        </authorList>
    </citation>
    <scope>NUCLEOTIDE SEQUENCE</scope>
    <source>
        <strain evidence="2">SORGH_AS_1067</strain>
    </source>
</reference>
<comment type="caution">
    <text evidence="2">The sequence shown here is derived from an EMBL/GenBank/DDBJ whole genome shotgun (WGS) entry which is preliminary data.</text>
</comment>
<proteinExistence type="predicted"/>
<dbReference type="EMBL" id="JAUTAN010000001">
    <property type="protein sequence ID" value="MDQ1102864.1"/>
    <property type="molecule type" value="Genomic_DNA"/>
</dbReference>
<dbReference type="RefSeq" id="WP_307198318.1">
    <property type="nucleotide sequence ID" value="NZ_JAUTAN010000001.1"/>
</dbReference>
<organism evidence="2 3">
    <name type="scientific">Nocardioides zeae</name>
    <dbReference type="NCBI Taxonomy" id="1457234"/>
    <lineage>
        <taxon>Bacteria</taxon>
        <taxon>Bacillati</taxon>
        <taxon>Actinomycetota</taxon>
        <taxon>Actinomycetes</taxon>
        <taxon>Propionibacteriales</taxon>
        <taxon>Nocardioidaceae</taxon>
        <taxon>Nocardioides</taxon>
    </lineage>
</organism>
<evidence type="ECO:0000313" key="3">
    <source>
        <dbReference type="Proteomes" id="UP001239215"/>
    </source>
</evidence>
<dbReference type="Proteomes" id="UP001239215">
    <property type="component" value="Unassembled WGS sequence"/>
</dbReference>
<keyword evidence="1" id="KW-0175">Coiled coil</keyword>
<evidence type="ECO:0000256" key="1">
    <source>
        <dbReference type="SAM" id="Coils"/>
    </source>
</evidence>
<feature type="coiled-coil region" evidence="1">
    <location>
        <begin position="188"/>
        <end position="215"/>
    </location>
</feature>
<dbReference type="AlphaFoldDB" id="A0AAJ1X0Y8"/>